<feature type="transmembrane region" description="Helical" evidence="1">
    <location>
        <begin position="5"/>
        <end position="24"/>
    </location>
</feature>
<gene>
    <name evidence="2" type="ORF">SPHA_381</name>
</gene>
<keyword evidence="1" id="KW-1133">Transmembrane helix</keyword>
<keyword evidence="3" id="KW-1185">Reference proteome</keyword>
<feature type="transmembrane region" description="Helical" evidence="1">
    <location>
        <begin position="30"/>
        <end position="50"/>
    </location>
</feature>
<organism evidence="2 3">
    <name type="scientific">Acanthosepion pharaonis</name>
    <name type="common">Pharaoh cuttlefish</name>
    <name type="synonym">Sepia pharaonis</name>
    <dbReference type="NCBI Taxonomy" id="158019"/>
    <lineage>
        <taxon>Eukaryota</taxon>
        <taxon>Metazoa</taxon>
        <taxon>Spiralia</taxon>
        <taxon>Lophotrochozoa</taxon>
        <taxon>Mollusca</taxon>
        <taxon>Cephalopoda</taxon>
        <taxon>Coleoidea</taxon>
        <taxon>Decapodiformes</taxon>
        <taxon>Sepiida</taxon>
        <taxon>Sepiina</taxon>
        <taxon>Sepiidae</taxon>
        <taxon>Acanthosepion</taxon>
    </lineage>
</organism>
<dbReference type="AlphaFoldDB" id="A0A812AK63"/>
<dbReference type="Proteomes" id="UP000597762">
    <property type="component" value="Unassembled WGS sequence"/>
</dbReference>
<keyword evidence="1" id="KW-0812">Transmembrane</keyword>
<feature type="transmembrane region" description="Helical" evidence="1">
    <location>
        <begin position="107"/>
        <end position="128"/>
    </location>
</feature>
<protein>
    <submittedName>
        <fullName evidence="2">Uncharacterized protein</fullName>
    </submittedName>
</protein>
<reference evidence="2" key="1">
    <citation type="submission" date="2021-01" db="EMBL/GenBank/DDBJ databases">
        <authorList>
            <person name="Li R."/>
            <person name="Bekaert M."/>
        </authorList>
    </citation>
    <scope>NUCLEOTIDE SEQUENCE</scope>
    <source>
        <strain evidence="2">Farmed</strain>
    </source>
</reference>
<sequence length="228" mass="26651">MFSRVLRITPVIMCTIIIFILHLFHSSSSLNKMFSFFSFAFILLSARMAISKKCPNFFDLLTILRCLLQSWSGFLPVHITLGCTVISQEFVQLSGYKLLPESSFVRSFFLSFFLSFLSFVLNSILVQTRKSDDTHCQNDLFFLLFLRSFFRSSVVFFSFNLSLVHSFFLSLFFVSFTFVSLASFVYLKPPFFFSFLFFPLSLPTFLILSFFSLFLFAICYSIFFFFAY</sequence>
<feature type="transmembrane region" description="Helical" evidence="1">
    <location>
        <begin position="194"/>
        <end position="227"/>
    </location>
</feature>
<feature type="transmembrane region" description="Helical" evidence="1">
    <location>
        <begin position="167"/>
        <end position="187"/>
    </location>
</feature>
<evidence type="ECO:0000256" key="1">
    <source>
        <dbReference type="SAM" id="Phobius"/>
    </source>
</evidence>
<evidence type="ECO:0000313" key="2">
    <source>
        <dbReference type="EMBL" id="CAE1139404.1"/>
    </source>
</evidence>
<dbReference type="EMBL" id="CAHIKZ030000006">
    <property type="protein sequence ID" value="CAE1139404.1"/>
    <property type="molecule type" value="Genomic_DNA"/>
</dbReference>
<evidence type="ECO:0000313" key="3">
    <source>
        <dbReference type="Proteomes" id="UP000597762"/>
    </source>
</evidence>
<accession>A0A812AK63</accession>
<keyword evidence="1" id="KW-0472">Membrane</keyword>
<comment type="caution">
    <text evidence="2">The sequence shown here is derived from an EMBL/GenBank/DDBJ whole genome shotgun (WGS) entry which is preliminary data.</text>
</comment>
<proteinExistence type="predicted"/>
<name>A0A812AK63_ACAPH</name>